<protein>
    <submittedName>
        <fullName evidence="3">Molecular chaperone</fullName>
    </submittedName>
</protein>
<evidence type="ECO:0000313" key="4">
    <source>
        <dbReference type="Proteomes" id="UP000664904"/>
    </source>
</evidence>
<dbReference type="EMBL" id="CP072135">
    <property type="protein sequence ID" value="QTH73320.1"/>
    <property type="molecule type" value="Genomic_DNA"/>
</dbReference>
<dbReference type="GO" id="GO:0030288">
    <property type="term" value="C:outer membrane-bounded periplasmic space"/>
    <property type="evidence" value="ECO:0007669"/>
    <property type="project" value="InterPro"/>
</dbReference>
<reference evidence="3" key="1">
    <citation type="submission" date="2021-03" db="EMBL/GenBank/DDBJ databases">
        <title>Complete Genome of Pseudoalteromonas xiamenensis STKMTI.2, a new potential marine bacterium producing anti-Vibrio compounds.</title>
        <authorList>
            <person name="Handayani D.P."/>
            <person name="Isnansetyo A."/>
            <person name="Istiqomah I."/>
            <person name="Jumina J."/>
        </authorList>
    </citation>
    <scope>NUCLEOTIDE SEQUENCE</scope>
    <source>
        <strain evidence="3">STKMTI.2</strain>
        <plasmid evidence="3">unnamed5</plasmid>
    </source>
</reference>
<evidence type="ECO:0000256" key="1">
    <source>
        <dbReference type="SAM" id="SignalP"/>
    </source>
</evidence>
<organism evidence="3 4">
    <name type="scientific">Pseudoalteromonas xiamenensis</name>
    <dbReference type="NCBI Taxonomy" id="882626"/>
    <lineage>
        <taxon>Bacteria</taxon>
        <taxon>Pseudomonadati</taxon>
        <taxon>Pseudomonadota</taxon>
        <taxon>Gammaproteobacteria</taxon>
        <taxon>Alteromonadales</taxon>
        <taxon>Pseudoalteromonadaceae</taxon>
        <taxon>Pseudoalteromonas</taxon>
    </lineage>
</organism>
<dbReference type="InterPro" id="IPR016147">
    <property type="entry name" value="Pili_assmbl_chaperone_N"/>
</dbReference>
<dbReference type="RefSeq" id="WP_208844939.1">
    <property type="nucleotide sequence ID" value="NZ_CP072135.1"/>
</dbReference>
<dbReference type="InterPro" id="IPR013783">
    <property type="entry name" value="Ig-like_fold"/>
</dbReference>
<keyword evidence="1" id="KW-0732">Signal</keyword>
<dbReference type="KEGG" id="pxi:J5O05_21370"/>
<evidence type="ECO:0000313" key="3">
    <source>
        <dbReference type="EMBL" id="QTH73320.1"/>
    </source>
</evidence>
<proteinExistence type="predicted"/>
<dbReference type="Pfam" id="PF00345">
    <property type="entry name" value="PapD_N"/>
    <property type="match status" value="1"/>
</dbReference>
<dbReference type="AlphaFoldDB" id="A0A975DKB8"/>
<dbReference type="SUPFAM" id="SSF49354">
    <property type="entry name" value="PapD-like"/>
    <property type="match status" value="1"/>
</dbReference>
<dbReference type="InterPro" id="IPR008962">
    <property type="entry name" value="PapD-like_sf"/>
</dbReference>
<feature type="chain" id="PRO_5037455392" evidence="1">
    <location>
        <begin position="22"/>
        <end position="258"/>
    </location>
</feature>
<gene>
    <name evidence="3" type="ORF">J5O05_21370</name>
</gene>
<feature type="domain" description="Pili assembly chaperone N-terminal" evidence="2">
    <location>
        <begin position="23"/>
        <end position="152"/>
    </location>
</feature>
<sequence length="258" mass="29296">MFLRRTFAFFLLLVSSFPTFANLSISPNRVVFSERDRVATIMLLNSGDQAVSYRLQWKNLVFDNLGNLINVDKPQGPLVENMIRVSPRHVTLAPNERQIVKLAIRKPKDLPEAEFRSYLNLVAQPIEAPKEQKQSGLHINLMISYNVPVIVRNSSRIPEVSIDKFTLPDSENIELVMSRRGPLSSSGNMTVEHVDTNGSKTVVARLNNANIYAEQSTSQFRLPLIGHTKLPKHGKLVIRYEGNEQFKNHLFAERSFTL</sequence>
<accession>A0A975DKB8</accession>
<geneLocation type="plasmid" evidence="3 4">
    <name>unnamed5</name>
</geneLocation>
<dbReference type="GO" id="GO:0071555">
    <property type="term" value="P:cell wall organization"/>
    <property type="evidence" value="ECO:0007669"/>
    <property type="project" value="InterPro"/>
</dbReference>
<keyword evidence="3" id="KW-0614">Plasmid</keyword>
<name>A0A975DKB8_9GAMM</name>
<dbReference type="Gene3D" id="2.60.40.10">
    <property type="entry name" value="Immunoglobulins"/>
    <property type="match status" value="1"/>
</dbReference>
<keyword evidence="4" id="KW-1185">Reference proteome</keyword>
<dbReference type="Proteomes" id="UP000664904">
    <property type="component" value="Plasmid unnamed5"/>
</dbReference>
<feature type="signal peptide" evidence="1">
    <location>
        <begin position="1"/>
        <end position="21"/>
    </location>
</feature>
<evidence type="ECO:0000259" key="2">
    <source>
        <dbReference type="Pfam" id="PF00345"/>
    </source>
</evidence>